<feature type="region of interest" description="Disordered" evidence="1">
    <location>
        <begin position="53"/>
        <end position="72"/>
    </location>
</feature>
<gene>
    <name evidence="2" type="ORF">CBRE1094_LOCUS34773</name>
</gene>
<evidence type="ECO:0000256" key="1">
    <source>
        <dbReference type="SAM" id="MobiDB-lite"/>
    </source>
</evidence>
<protein>
    <submittedName>
        <fullName evidence="2">Uncharacterized protein</fullName>
    </submittedName>
</protein>
<name>A0A7S2IM41_9EUKA</name>
<dbReference type="AlphaFoldDB" id="A0A7S2IM41"/>
<sequence length="243" mass="25610">MAAAAAVVTDGAWEMSKRQRREELMAVARAQGSSHSVEGYLLLSIQRPSYARAPGRLEEDGPSATDPSSERPRLQLLREKELLATLGLRRHRVRFRMGVRSADAHSLQSLHAELRPRIMAKFDREPRLISTAGTAAMAIQVSSLRLTRVTDVSVLPSSAGGPAQGLAQGLATLAQGLATTSCKAAGGAPVGEDAVKSADEGASNLDDGDAPGHGWLCEWDSTDDLLAGECMQYLRGGGPLGAG</sequence>
<evidence type="ECO:0000313" key="2">
    <source>
        <dbReference type="EMBL" id="CAD9521986.1"/>
    </source>
</evidence>
<reference evidence="2" key="1">
    <citation type="submission" date="2021-01" db="EMBL/GenBank/DDBJ databases">
        <authorList>
            <person name="Corre E."/>
            <person name="Pelletier E."/>
            <person name="Niang G."/>
            <person name="Scheremetjew M."/>
            <person name="Finn R."/>
            <person name="Kale V."/>
            <person name="Holt S."/>
            <person name="Cochrane G."/>
            <person name="Meng A."/>
            <person name="Brown T."/>
            <person name="Cohen L."/>
        </authorList>
    </citation>
    <scope>NUCLEOTIDE SEQUENCE</scope>
    <source>
        <strain evidence="2">UTEX LB 985</strain>
    </source>
</reference>
<dbReference type="EMBL" id="HBGU01063828">
    <property type="protein sequence ID" value="CAD9521986.1"/>
    <property type="molecule type" value="Transcribed_RNA"/>
</dbReference>
<feature type="region of interest" description="Disordered" evidence="1">
    <location>
        <begin position="187"/>
        <end position="207"/>
    </location>
</feature>
<accession>A0A7S2IM41</accession>
<proteinExistence type="predicted"/>
<organism evidence="2">
    <name type="scientific">Haptolina brevifila</name>
    <dbReference type="NCBI Taxonomy" id="156173"/>
    <lineage>
        <taxon>Eukaryota</taxon>
        <taxon>Haptista</taxon>
        <taxon>Haptophyta</taxon>
        <taxon>Prymnesiophyceae</taxon>
        <taxon>Prymnesiales</taxon>
        <taxon>Prymnesiaceae</taxon>
        <taxon>Haptolina</taxon>
    </lineage>
</organism>